<sequence>MTSQDIAEPLHEADKNVQEQILVHAATTKAAVRKVPVVQDGPVHMDTDNDEEDDDVPESQPSEMTIVSAAQPLKRQKTGFEPAHNFQDSFIGMPMDNTGVTSGLPPAPPPTPDIPQFKFIMPTPSKKDAPKTRAMARRELQENVKSGAPIGDDVDPEDINDAVTLVNTEANTPPNARLKRYRSKATDGGSPTSSNSGSPRSSGVSPPPQTKKLAVALQHDVPGDSPQPTPLPWPKDTLWDYDRSRYMDERRRKEADEPQDWIGKVGK</sequence>
<feature type="compositionally biased region" description="Basic and acidic residues" evidence="1">
    <location>
        <begin position="125"/>
        <end position="142"/>
    </location>
</feature>
<feature type="compositionally biased region" description="Acidic residues" evidence="1">
    <location>
        <begin position="48"/>
        <end position="57"/>
    </location>
</feature>
<protein>
    <submittedName>
        <fullName evidence="2">Uncharacterized protein</fullName>
    </submittedName>
</protein>
<feature type="region of interest" description="Disordered" evidence="1">
    <location>
        <begin position="37"/>
        <end position="61"/>
    </location>
</feature>
<gene>
    <name evidence="2" type="ORF">SBRCBS47491_003692</name>
</gene>
<evidence type="ECO:0000313" key="3">
    <source>
        <dbReference type="Proteomes" id="UP001642406"/>
    </source>
</evidence>
<organism evidence="2 3">
    <name type="scientific">Sporothrix bragantina</name>
    <dbReference type="NCBI Taxonomy" id="671064"/>
    <lineage>
        <taxon>Eukaryota</taxon>
        <taxon>Fungi</taxon>
        <taxon>Dikarya</taxon>
        <taxon>Ascomycota</taxon>
        <taxon>Pezizomycotina</taxon>
        <taxon>Sordariomycetes</taxon>
        <taxon>Sordariomycetidae</taxon>
        <taxon>Ophiostomatales</taxon>
        <taxon>Ophiostomataceae</taxon>
        <taxon>Sporothrix</taxon>
    </lineage>
</organism>
<evidence type="ECO:0000313" key="2">
    <source>
        <dbReference type="EMBL" id="CAK7218988.1"/>
    </source>
</evidence>
<comment type="caution">
    <text evidence="2">The sequence shown here is derived from an EMBL/GenBank/DDBJ whole genome shotgun (WGS) entry which is preliminary data.</text>
</comment>
<feature type="compositionally biased region" description="Polar residues" evidence="1">
    <location>
        <begin position="165"/>
        <end position="174"/>
    </location>
</feature>
<feature type="region of interest" description="Disordered" evidence="1">
    <location>
        <begin position="84"/>
        <end position="239"/>
    </location>
</feature>
<dbReference type="EMBL" id="CAWUHC010000025">
    <property type="protein sequence ID" value="CAK7218988.1"/>
    <property type="molecule type" value="Genomic_DNA"/>
</dbReference>
<proteinExistence type="predicted"/>
<feature type="compositionally biased region" description="Low complexity" evidence="1">
    <location>
        <begin position="188"/>
        <end position="204"/>
    </location>
</feature>
<name>A0ABP0BH84_9PEZI</name>
<accession>A0ABP0BH84</accession>
<dbReference type="Proteomes" id="UP001642406">
    <property type="component" value="Unassembled WGS sequence"/>
</dbReference>
<reference evidence="2 3" key="1">
    <citation type="submission" date="2024-01" db="EMBL/GenBank/DDBJ databases">
        <authorList>
            <person name="Allen C."/>
            <person name="Tagirdzhanova G."/>
        </authorList>
    </citation>
    <scope>NUCLEOTIDE SEQUENCE [LARGE SCALE GENOMIC DNA]</scope>
</reference>
<evidence type="ECO:0000256" key="1">
    <source>
        <dbReference type="SAM" id="MobiDB-lite"/>
    </source>
</evidence>
<keyword evidence="3" id="KW-1185">Reference proteome</keyword>